<dbReference type="SUPFAM" id="SSF48452">
    <property type="entry name" value="TPR-like"/>
    <property type="match status" value="2"/>
</dbReference>
<dbReference type="InterPro" id="IPR011990">
    <property type="entry name" value="TPR-like_helical_dom_sf"/>
</dbReference>
<evidence type="ECO:0000313" key="5">
    <source>
        <dbReference type="Proteomes" id="UP000005824"/>
    </source>
</evidence>
<keyword evidence="2 3" id="KW-0802">TPR repeat</keyword>
<gene>
    <name evidence="4" type="ORF">CfE428DRAFT_1707</name>
</gene>
<dbReference type="EMBL" id="ABVL01000004">
    <property type="protein sequence ID" value="EDY20510.1"/>
    <property type="molecule type" value="Genomic_DNA"/>
</dbReference>
<dbReference type="PANTHER" id="PTHR45586:SF1">
    <property type="entry name" value="LIPOPOLYSACCHARIDE ASSEMBLY PROTEIN B"/>
    <property type="match status" value="1"/>
</dbReference>
<dbReference type="Pfam" id="PF13181">
    <property type="entry name" value="TPR_8"/>
    <property type="match status" value="1"/>
</dbReference>
<protein>
    <submittedName>
        <fullName evidence="4">TPR repeat-containing protein</fullName>
    </submittedName>
</protein>
<dbReference type="InterPro" id="IPR019734">
    <property type="entry name" value="TPR_rpt"/>
</dbReference>
<dbReference type="PANTHER" id="PTHR45586">
    <property type="entry name" value="TPR REPEAT-CONTAINING PROTEIN PA4667"/>
    <property type="match status" value="1"/>
</dbReference>
<dbReference type="Gene3D" id="1.25.40.10">
    <property type="entry name" value="Tetratricopeptide repeat domain"/>
    <property type="match status" value="3"/>
</dbReference>
<evidence type="ECO:0000256" key="2">
    <source>
        <dbReference type="ARBA" id="ARBA00022803"/>
    </source>
</evidence>
<dbReference type="Proteomes" id="UP000005824">
    <property type="component" value="Unassembled WGS sequence"/>
</dbReference>
<dbReference type="STRING" id="497964.CfE428DRAFT_1707"/>
<proteinExistence type="predicted"/>
<organism evidence="4 5">
    <name type="scientific">Chthoniobacter flavus Ellin428</name>
    <dbReference type="NCBI Taxonomy" id="497964"/>
    <lineage>
        <taxon>Bacteria</taxon>
        <taxon>Pseudomonadati</taxon>
        <taxon>Verrucomicrobiota</taxon>
        <taxon>Spartobacteria</taxon>
        <taxon>Chthoniobacterales</taxon>
        <taxon>Chthoniobacteraceae</taxon>
        <taxon>Chthoniobacter</taxon>
    </lineage>
</organism>
<keyword evidence="1" id="KW-0677">Repeat</keyword>
<evidence type="ECO:0000313" key="4">
    <source>
        <dbReference type="EMBL" id="EDY20510.1"/>
    </source>
</evidence>
<feature type="repeat" description="TPR" evidence="3">
    <location>
        <begin position="19"/>
        <end position="52"/>
    </location>
</feature>
<dbReference type="InterPro" id="IPR051012">
    <property type="entry name" value="CellSynth/LPSAsmb/PSIAsmb"/>
</dbReference>
<comment type="caution">
    <text evidence="4">The sequence shown here is derived from an EMBL/GenBank/DDBJ whole genome shotgun (WGS) entry which is preliminary data.</text>
</comment>
<keyword evidence="5" id="KW-1185">Reference proteome</keyword>
<dbReference type="AlphaFoldDB" id="B4CYG9"/>
<evidence type="ECO:0000256" key="1">
    <source>
        <dbReference type="ARBA" id="ARBA00022737"/>
    </source>
</evidence>
<sequence precursor="true">MKARSNSSSRRRRRPLAGVAIWNSIGVVNATQGKRDEAVAAFKKALAVSPQDRTALDGLVQMREMVKLLRNAKDPNSAFYMDLPTFGQMAMRQVQQLVNDPEQLLNYGEQLLREGYAPEAGLAAMQRAVEARPDDARAVIGLTMAYRTQGKLEEARATITPFTEKHPEDPRGFFFLATVCNALGDAEGERKALDRVLELDPNAQQPLGIRFGLNDAEHDPAKESELARWAEERKSWMAYILASNIARKRGDAKAALKWAEKSYEIAPENEDVVLHLTAALGEARDFEKMVRIVKPLVESGKYSKRLNWNYAQVLQQTGLTDDAIRVLRDAAQGEVPPDFKAAVVQTIEAWSGELTGCGVRLEVHQAGFLQRPVLLTIDGEEGGIVLAAGAKVPTAGGFPWRSKGPETRIQLQQGESGGSLEVQPLGAFVVKGIEPANPIDCHIVAQQDGSLLFRARQGNRNLKVGWMPLGLDKA</sequence>
<evidence type="ECO:0000256" key="3">
    <source>
        <dbReference type="PROSITE-ProRule" id="PRU00339"/>
    </source>
</evidence>
<dbReference type="Pfam" id="PF13432">
    <property type="entry name" value="TPR_16"/>
    <property type="match status" value="1"/>
</dbReference>
<accession>B4CYG9</accession>
<reference evidence="4 5" key="1">
    <citation type="journal article" date="2011" name="J. Bacteriol.">
        <title>Genome sequence of Chthoniobacter flavus Ellin428, an aerobic heterotrophic soil bacterium.</title>
        <authorList>
            <person name="Kant R."/>
            <person name="van Passel M.W."/>
            <person name="Palva A."/>
            <person name="Lucas S."/>
            <person name="Lapidus A."/>
            <person name="Glavina Del Rio T."/>
            <person name="Dalin E."/>
            <person name="Tice H."/>
            <person name="Bruce D."/>
            <person name="Goodwin L."/>
            <person name="Pitluck S."/>
            <person name="Larimer F.W."/>
            <person name="Land M.L."/>
            <person name="Hauser L."/>
            <person name="Sangwan P."/>
            <person name="de Vos W.M."/>
            <person name="Janssen P.H."/>
            <person name="Smidt H."/>
        </authorList>
    </citation>
    <scope>NUCLEOTIDE SEQUENCE [LARGE SCALE GENOMIC DNA]</scope>
    <source>
        <strain evidence="4 5">Ellin428</strain>
    </source>
</reference>
<dbReference type="eggNOG" id="COG0457">
    <property type="taxonomic scope" value="Bacteria"/>
</dbReference>
<name>B4CYG9_9BACT</name>
<dbReference type="SMART" id="SM00028">
    <property type="entry name" value="TPR"/>
    <property type="match status" value="3"/>
</dbReference>
<dbReference type="PROSITE" id="PS50005">
    <property type="entry name" value="TPR"/>
    <property type="match status" value="1"/>
</dbReference>
<dbReference type="InParanoid" id="B4CYG9"/>